<dbReference type="InterPro" id="IPR036390">
    <property type="entry name" value="WH_DNA-bd_sf"/>
</dbReference>
<dbReference type="InterPro" id="IPR058163">
    <property type="entry name" value="LysR-type_TF_proteobact-type"/>
</dbReference>
<dbReference type="SUPFAM" id="SSF46785">
    <property type="entry name" value="Winged helix' DNA-binding domain"/>
    <property type="match status" value="1"/>
</dbReference>
<sequence length="292" mass="31500">MNWDDLKFFLAVARAGSFHRAAGTMGANRTTVARRLDALEAAIGTRLFDRMPTGLTLTATGAELIPHAERVEAEVAAAARLLAGRDAALVGPVRLSMPHFLARTLVMDLLTGFATDNPGVDLRIDLDRRPVSLALREADVTLRFARAVDGDVLGRRLATCSRAAYCAPSLAQRMADNGGTGLHWIGSTEPDEADTADWIAASAFPNARLRHRMTEGATQIAFARAGAGLTMLPCFVGDAEPGLVRAPFQTPQPDRSLWLLLHRDLRQVARVRQLVDHLAAGIIAARPRMEAV</sequence>
<accession>A0A037ZFK5</accession>
<dbReference type="SUPFAM" id="SSF53850">
    <property type="entry name" value="Periplasmic binding protein-like II"/>
    <property type="match status" value="1"/>
</dbReference>
<reference evidence="6 7" key="1">
    <citation type="submission" date="2014-03" db="EMBL/GenBank/DDBJ databases">
        <title>Draft Genome Sequence of Actibacterium mucosum KCTC 23349, a Marine Alphaproteobacterium with Complex Ionic Requirements Isolated from Mediterranean Seawater at Malvarrosa Beach, Valencia, Spain.</title>
        <authorList>
            <person name="Arahal D.R."/>
            <person name="Shao Z."/>
            <person name="Lai Q."/>
            <person name="Pujalte M.J."/>
        </authorList>
    </citation>
    <scope>NUCLEOTIDE SEQUENCE [LARGE SCALE GENOMIC DNA]</scope>
    <source>
        <strain evidence="6 7">KCTC 23349</strain>
    </source>
</reference>
<dbReference type="GO" id="GO:0003700">
    <property type="term" value="F:DNA-binding transcription factor activity"/>
    <property type="evidence" value="ECO:0007669"/>
    <property type="project" value="InterPro"/>
</dbReference>
<evidence type="ECO:0000256" key="2">
    <source>
        <dbReference type="ARBA" id="ARBA00023015"/>
    </source>
</evidence>
<dbReference type="Pfam" id="PF03466">
    <property type="entry name" value="LysR_substrate"/>
    <property type="match status" value="1"/>
</dbReference>
<keyword evidence="7" id="KW-1185">Reference proteome</keyword>
<dbReference type="InterPro" id="IPR005119">
    <property type="entry name" value="LysR_subst-bd"/>
</dbReference>
<evidence type="ECO:0000256" key="1">
    <source>
        <dbReference type="ARBA" id="ARBA00009437"/>
    </source>
</evidence>
<dbReference type="Gene3D" id="3.40.190.290">
    <property type="match status" value="1"/>
</dbReference>
<keyword evidence="4" id="KW-0804">Transcription</keyword>
<evidence type="ECO:0000259" key="5">
    <source>
        <dbReference type="PROSITE" id="PS50931"/>
    </source>
</evidence>
<dbReference type="Proteomes" id="UP000026249">
    <property type="component" value="Unassembled WGS sequence"/>
</dbReference>
<keyword evidence="3" id="KW-0238">DNA-binding</keyword>
<evidence type="ECO:0000256" key="4">
    <source>
        <dbReference type="ARBA" id="ARBA00023163"/>
    </source>
</evidence>
<dbReference type="PANTHER" id="PTHR30537">
    <property type="entry name" value="HTH-TYPE TRANSCRIPTIONAL REGULATOR"/>
    <property type="match status" value="1"/>
</dbReference>
<gene>
    <name evidence="6" type="ORF">ACMU_19045</name>
</gene>
<protein>
    <recommendedName>
        <fullName evidence="5">HTH lysR-type domain-containing protein</fullName>
    </recommendedName>
</protein>
<dbReference type="PROSITE" id="PS50931">
    <property type="entry name" value="HTH_LYSR"/>
    <property type="match status" value="1"/>
</dbReference>
<feature type="domain" description="HTH lysR-type" evidence="5">
    <location>
        <begin position="1"/>
        <end position="58"/>
    </location>
</feature>
<dbReference type="EMBL" id="JFKE01000009">
    <property type="protein sequence ID" value="KAJ54321.1"/>
    <property type="molecule type" value="Genomic_DNA"/>
</dbReference>
<dbReference type="GO" id="GO:0006351">
    <property type="term" value="P:DNA-templated transcription"/>
    <property type="evidence" value="ECO:0007669"/>
    <property type="project" value="TreeGrafter"/>
</dbReference>
<dbReference type="STRING" id="1454373.ACMU_19045"/>
<dbReference type="GO" id="GO:0043565">
    <property type="term" value="F:sequence-specific DNA binding"/>
    <property type="evidence" value="ECO:0007669"/>
    <property type="project" value="TreeGrafter"/>
</dbReference>
<name>A0A037ZFK5_9RHOB</name>
<dbReference type="Gene3D" id="1.10.10.10">
    <property type="entry name" value="Winged helix-like DNA-binding domain superfamily/Winged helix DNA-binding domain"/>
    <property type="match status" value="1"/>
</dbReference>
<dbReference type="InterPro" id="IPR000847">
    <property type="entry name" value="LysR_HTH_N"/>
</dbReference>
<comment type="similarity">
    <text evidence="1">Belongs to the LysR transcriptional regulatory family.</text>
</comment>
<evidence type="ECO:0000313" key="6">
    <source>
        <dbReference type="EMBL" id="KAJ54321.1"/>
    </source>
</evidence>
<dbReference type="PANTHER" id="PTHR30537:SF3">
    <property type="entry name" value="TRANSCRIPTIONAL REGULATORY PROTEIN"/>
    <property type="match status" value="1"/>
</dbReference>
<dbReference type="AlphaFoldDB" id="A0A037ZFK5"/>
<evidence type="ECO:0000256" key="3">
    <source>
        <dbReference type="ARBA" id="ARBA00023125"/>
    </source>
</evidence>
<organism evidence="6 7">
    <name type="scientific">Actibacterium mucosum KCTC 23349</name>
    <dbReference type="NCBI Taxonomy" id="1454373"/>
    <lineage>
        <taxon>Bacteria</taxon>
        <taxon>Pseudomonadati</taxon>
        <taxon>Pseudomonadota</taxon>
        <taxon>Alphaproteobacteria</taxon>
        <taxon>Rhodobacterales</taxon>
        <taxon>Roseobacteraceae</taxon>
        <taxon>Actibacterium</taxon>
    </lineage>
</organism>
<dbReference type="InterPro" id="IPR036388">
    <property type="entry name" value="WH-like_DNA-bd_sf"/>
</dbReference>
<dbReference type="Pfam" id="PF00126">
    <property type="entry name" value="HTH_1"/>
    <property type="match status" value="1"/>
</dbReference>
<evidence type="ECO:0000313" key="7">
    <source>
        <dbReference type="Proteomes" id="UP000026249"/>
    </source>
</evidence>
<proteinExistence type="inferred from homology"/>
<comment type="caution">
    <text evidence="6">The sequence shown here is derived from an EMBL/GenBank/DDBJ whole genome shotgun (WGS) entry which is preliminary data.</text>
</comment>
<keyword evidence="2" id="KW-0805">Transcription regulation</keyword>